<reference evidence="2" key="1">
    <citation type="submission" date="2016-12" db="EMBL/GenBank/DDBJ databases">
        <authorList>
            <person name="Moulin L."/>
        </authorList>
    </citation>
    <scope>NUCLEOTIDE SEQUENCE [LARGE SCALE GENOMIC DNA]</scope>
    <source>
        <strain evidence="2">STM 7183</strain>
    </source>
</reference>
<dbReference type="Proteomes" id="UP000195569">
    <property type="component" value="Unassembled WGS sequence"/>
</dbReference>
<dbReference type="PANTHER" id="PTHR47197:SF3">
    <property type="entry name" value="DIHYDRO-HEME D1 DEHYDROGENASE"/>
    <property type="match status" value="1"/>
</dbReference>
<dbReference type="AlphaFoldDB" id="A0A1N7SQW2"/>
<dbReference type="Pfam" id="PF10282">
    <property type="entry name" value="Lactonase"/>
    <property type="match status" value="1"/>
</dbReference>
<keyword evidence="3" id="KW-1185">Reference proteome</keyword>
<dbReference type="InterPro" id="IPR019405">
    <property type="entry name" value="Lactonase_7-beta_prop"/>
</dbReference>
<dbReference type="Gene3D" id="2.130.10.10">
    <property type="entry name" value="YVTN repeat-like/Quinoprotein amine dehydrogenase"/>
    <property type="match status" value="2"/>
</dbReference>
<name>A0A1N7SQW2_9BURK</name>
<feature type="region of interest" description="Disordered" evidence="1">
    <location>
        <begin position="331"/>
        <end position="352"/>
    </location>
</feature>
<accession>A0A1N7SQW2</accession>
<keyword evidence="2" id="KW-0449">Lipoprotein</keyword>
<evidence type="ECO:0000256" key="1">
    <source>
        <dbReference type="SAM" id="MobiDB-lite"/>
    </source>
</evidence>
<dbReference type="InterPro" id="IPR051200">
    <property type="entry name" value="Host-pathogen_enzymatic-act"/>
</dbReference>
<dbReference type="SUPFAM" id="SSF51004">
    <property type="entry name" value="C-terminal (heme d1) domain of cytochrome cd1-nitrite reductase"/>
    <property type="match status" value="1"/>
</dbReference>
<dbReference type="InterPro" id="IPR017850">
    <property type="entry name" value="Alkaline_phosphatase_core_sf"/>
</dbReference>
<evidence type="ECO:0000313" key="2">
    <source>
        <dbReference type="EMBL" id="SIT49787.1"/>
    </source>
</evidence>
<evidence type="ECO:0000313" key="3">
    <source>
        <dbReference type="Proteomes" id="UP000195569"/>
    </source>
</evidence>
<dbReference type="InterPro" id="IPR015943">
    <property type="entry name" value="WD40/YVTN_repeat-like_dom_sf"/>
</dbReference>
<dbReference type="EMBL" id="CYGY02000071">
    <property type="protein sequence ID" value="SIT49787.1"/>
    <property type="molecule type" value="Genomic_DNA"/>
</dbReference>
<sequence length="963" mass="102239">MKKRSLIQSGVTLGLLTGSILFPTLQAGAAPQSNMELLPTGQFISPRAIPGAVQQLLNPQLSAKPSQIVSGAIKSQLSPDGNTLAVITAGYNTVYTGANNSTLDRADSTQYIFIYDVSGANKANPKLVQAIHQTNAFDGLAWNGNQTLYGTGGADDKVYVYSRASAAPSAQWAQSAAIALNHSKGIGSGVKPNAGGLAVSADGRTLVVANNYNDSISIIDTASNTLTSEYDLRPFNTSGQQGAAGGEYPWAVSLKADGTAFISSVRDREVVVLNLSNPAAPQFVSRIPVQGNAYGMAFSPDQSKLYVAVSNADQIAVIDTASHRVEKTIDIASQNGDGNDQGSGNNKKYSGRDTVNVTVSKDGKTLYAVNNGDNSIAVISLDGNNGYHVNGLIPTAYAPKDITLSADGSQMYIINGKSNTGPNPLYKSGTTAQYQFGLEQGSLVSAPVPSGDSLDRLTSQVNENNHYSVKVSDSDRETMNFLRSHIRHVIYVVKENRTFDQILGDLGNGSNGDPSLTMYGKATTPNFHNIAGNFVTLDNFTDPGDGSMDGWSWVQHAHVTPTEEVSQQENYAGVTRGMSYESEGSNRGVPVGLATTAMRDAAVNGGFTSATSSLPGGTANALPGIADVTVPDAPFGYQKASIYDAVLQAGGSVRNYGGMVNNVGSIGTIASPLLNPAGANNVQAHPLKPSLVNLTDQFYRGFDQAYPDTFRELEWNREFQQYVANGQLPSFEFVRMGSDHTGSFAQNVGQMGSAEQQEADNDFAVGKLVETVAHSPYAKDTVIVVVEDDSQAGSDHVDSHRSTAYVVGAYVKKHAVVSTAYSQVNALRTMEDLLGTQHMDLNTAYAKPMAELFDTKSDGSWTYTAVASTILKGTNVGNVASGTDGNQFAQGEDIHPLHDATYWANATKDFDFSKEDRIPPELFNRVQWKGVMGDKPYPVPHSIYSKVAAEGTKTVAAVDDDDD</sequence>
<dbReference type="OrthoDB" id="145213at2"/>
<feature type="compositionally biased region" description="Low complexity" evidence="1">
    <location>
        <begin position="333"/>
        <end position="346"/>
    </location>
</feature>
<dbReference type="InterPro" id="IPR011048">
    <property type="entry name" value="Haem_d1_sf"/>
</dbReference>
<comment type="caution">
    <text evidence="2">The sequence shown here is derived from an EMBL/GenBank/DDBJ whole genome shotgun (WGS) entry which is preliminary data.</text>
</comment>
<protein>
    <submittedName>
        <fullName evidence="2">Lipoprotein</fullName>
    </submittedName>
</protein>
<gene>
    <name evidence="2" type="ORF">BN2476_710032</name>
</gene>
<proteinExistence type="predicted"/>
<dbReference type="Gene3D" id="3.40.720.10">
    <property type="entry name" value="Alkaline Phosphatase, subunit A"/>
    <property type="match status" value="2"/>
</dbReference>
<dbReference type="PANTHER" id="PTHR47197">
    <property type="entry name" value="PROTEIN NIRF"/>
    <property type="match status" value="1"/>
</dbReference>
<organism evidence="2 3">
    <name type="scientific">Paraburkholderia piptadeniae</name>
    <dbReference type="NCBI Taxonomy" id="1701573"/>
    <lineage>
        <taxon>Bacteria</taxon>
        <taxon>Pseudomonadati</taxon>
        <taxon>Pseudomonadota</taxon>
        <taxon>Betaproteobacteria</taxon>
        <taxon>Burkholderiales</taxon>
        <taxon>Burkholderiaceae</taxon>
        <taxon>Paraburkholderia</taxon>
    </lineage>
</organism>